<dbReference type="EMBL" id="BJCL01000018">
    <property type="protein sequence ID" value="GCL65635.1"/>
    <property type="molecule type" value="Genomic_DNA"/>
</dbReference>
<protein>
    <recommendedName>
        <fullName evidence="3">DUF1902 domain-containing protein</fullName>
    </recommendedName>
</protein>
<organism evidence="1 2">
    <name type="scientific">Pseudaquabacterium pictum</name>
    <dbReference type="NCBI Taxonomy" id="2315236"/>
    <lineage>
        <taxon>Bacteria</taxon>
        <taxon>Pseudomonadati</taxon>
        <taxon>Pseudomonadota</taxon>
        <taxon>Betaproteobacteria</taxon>
        <taxon>Burkholderiales</taxon>
        <taxon>Sphaerotilaceae</taxon>
        <taxon>Pseudaquabacterium</taxon>
    </lineage>
</organism>
<evidence type="ECO:0000313" key="1">
    <source>
        <dbReference type="EMBL" id="GCL65635.1"/>
    </source>
</evidence>
<name>A0A480B138_9BURK</name>
<dbReference type="SUPFAM" id="SSF143100">
    <property type="entry name" value="TTHA1013/TTHA0281-like"/>
    <property type="match status" value="1"/>
</dbReference>
<proteinExistence type="predicted"/>
<evidence type="ECO:0008006" key="3">
    <source>
        <dbReference type="Google" id="ProtNLM"/>
    </source>
</evidence>
<keyword evidence="2" id="KW-1185">Reference proteome</keyword>
<gene>
    <name evidence="1" type="ORF">AQPW35_47160</name>
</gene>
<evidence type="ECO:0000313" key="2">
    <source>
        <dbReference type="Proteomes" id="UP000301751"/>
    </source>
</evidence>
<dbReference type="AlphaFoldDB" id="A0A480B138"/>
<accession>A0A480B138</accession>
<sequence>MPTQILACRSQWYKSAMTTVHCTIETDPDSGGFVGWVIGFRHFAATGSTPDEVESRLRRQVLSVHESGGLVVEFQQVVPEQAVGWRAVAEG</sequence>
<dbReference type="InterPro" id="IPR035069">
    <property type="entry name" value="TTHA1013/TTHA0281-like"/>
</dbReference>
<reference evidence="2" key="1">
    <citation type="submission" date="2019-03" db="EMBL/GenBank/DDBJ databases">
        <title>Aquabacterium pictum sp.nov., the first bacteriochlorophyll a-containing freshwater bacterium in the genus Aquabacterium of the class Betaproteobacteria.</title>
        <authorList>
            <person name="Hirose S."/>
            <person name="Tank M."/>
            <person name="Hara E."/>
            <person name="Tamaki H."/>
            <person name="Takaichi S."/>
            <person name="Haruta S."/>
            <person name="Hanada S."/>
        </authorList>
    </citation>
    <scope>NUCLEOTIDE SEQUENCE [LARGE SCALE GENOMIC DNA]</scope>
    <source>
        <strain evidence="2">W35</strain>
    </source>
</reference>
<comment type="caution">
    <text evidence="1">The sequence shown here is derived from an EMBL/GenBank/DDBJ whole genome shotgun (WGS) entry which is preliminary data.</text>
</comment>
<dbReference type="Proteomes" id="UP000301751">
    <property type="component" value="Unassembled WGS sequence"/>
</dbReference>